<dbReference type="Pfam" id="PF01734">
    <property type="entry name" value="Patatin"/>
    <property type="match status" value="1"/>
</dbReference>
<dbReference type="Gene3D" id="3.40.1090.10">
    <property type="entry name" value="Cytosolic phospholipase A2 catalytic domain"/>
    <property type="match status" value="2"/>
</dbReference>
<dbReference type="InterPro" id="IPR002641">
    <property type="entry name" value="PNPLA_dom"/>
</dbReference>
<gene>
    <name evidence="4" type="ORF">Barrevirus40_3</name>
</gene>
<proteinExistence type="predicted"/>
<keyword evidence="2" id="KW-0442">Lipid degradation</keyword>
<keyword evidence="2" id="KW-0378">Hydrolase</keyword>
<evidence type="ECO:0000313" key="4">
    <source>
        <dbReference type="EMBL" id="AYV77349.1"/>
    </source>
</evidence>
<organism evidence="4">
    <name type="scientific">Barrevirus sp</name>
    <dbReference type="NCBI Taxonomy" id="2487763"/>
    <lineage>
        <taxon>Viruses</taxon>
        <taxon>Varidnaviria</taxon>
        <taxon>Bamfordvirae</taxon>
        <taxon>Nucleocytoviricota</taxon>
        <taxon>Megaviricetes</taxon>
        <taxon>Imitervirales</taxon>
        <taxon>Mimiviridae</taxon>
        <taxon>Klosneuvirinae</taxon>
    </lineage>
</organism>
<dbReference type="PROSITE" id="PS51635">
    <property type="entry name" value="PNPLA"/>
    <property type="match status" value="1"/>
</dbReference>
<feature type="active site" description="Proton acceptor" evidence="2">
    <location>
        <position position="224"/>
    </location>
</feature>
<dbReference type="PANTHER" id="PTHR46394">
    <property type="entry name" value="ANNEXIN"/>
    <property type="match status" value="1"/>
</dbReference>
<name>A0A3G4ZV85_9VIRU</name>
<evidence type="ECO:0000256" key="2">
    <source>
        <dbReference type="PROSITE-ProRule" id="PRU01161"/>
    </source>
</evidence>
<evidence type="ECO:0000259" key="3">
    <source>
        <dbReference type="PROSITE" id="PS51635"/>
    </source>
</evidence>
<dbReference type="InterPro" id="IPR016035">
    <property type="entry name" value="Acyl_Trfase/lysoPLipase"/>
</dbReference>
<feature type="active site" description="Nucleophile" evidence="2">
    <location>
        <position position="94"/>
    </location>
</feature>
<dbReference type="InterPro" id="IPR052580">
    <property type="entry name" value="Lipid_Hydrolase"/>
</dbReference>
<accession>A0A3G4ZV85</accession>
<dbReference type="GO" id="GO:0016042">
    <property type="term" value="P:lipid catabolic process"/>
    <property type="evidence" value="ECO:0007669"/>
    <property type="project" value="UniProtKB-UniRule"/>
</dbReference>
<protein>
    <submittedName>
        <fullName evidence="4">Patatin-like phospholipase</fullName>
    </submittedName>
</protein>
<feature type="short sequence motif" description="DGA/G" evidence="2">
    <location>
        <begin position="224"/>
        <end position="226"/>
    </location>
</feature>
<sequence>MSQVKEQVIEPVSTKEQVIEPAITKEQIVEPVSTKEQVIEQVIESVKKPERKPKYKKNLVLSGGGVKGIAHIGGLFALQKLGILDKFETFSVASVGAFTACLYSIGYTPAELYDFIKIFDFVKLKNIDITNIFNYGLDNGEKLEYVLKRLIKNKCQNENITLKEVYDKYKKKIIFSTVCVNDMDIHYISWETNPDLELWLAMRMTSAVPFYFCPVLYKGKYYVDGGTWDNYPMCCYTAKELEEETIGLFLHSGRTTYKEILDPETYVLQVLRSLMFGFTQMTKKGYEKNTINIDLEHVNILDFDISSEMKDILFIIGFQSVLQQQDKLL</sequence>
<feature type="domain" description="PNPLA" evidence="3">
    <location>
        <begin position="59"/>
        <end position="237"/>
    </location>
</feature>
<dbReference type="EMBL" id="MK072037">
    <property type="protein sequence ID" value="AYV77349.1"/>
    <property type="molecule type" value="Genomic_DNA"/>
</dbReference>
<evidence type="ECO:0000256" key="1">
    <source>
        <dbReference type="ARBA" id="ARBA00023098"/>
    </source>
</evidence>
<feature type="short sequence motif" description="GXGXXG" evidence="2">
    <location>
        <begin position="63"/>
        <end position="68"/>
    </location>
</feature>
<dbReference type="GO" id="GO:0016787">
    <property type="term" value="F:hydrolase activity"/>
    <property type="evidence" value="ECO:0007669"/>
    <property type="project" value="UniProtKB-UniRule"/>
</dbReference>
<dbReference type="SUPFAM" id="SSF52151">
    <property type="entry name" value="FabD/lysophospholipase-like"/>
    <property type="match status" value="1"/>
</dbReference>
<reference evidence="4" key="1">
    <citation type="submission" date="2018-10" db="EMBL/GenBank/DDBJ databases">
        <title>Hidden diversity of soil giant viruses.</title>
        <authorList>
            <person name="Schulz F."/>
            <person name="Alteio L."/>
            <person name="Goudeau D."/>
            <person name="Ryan E.M."/>
            <person name="Malmstrom R.R."/>
            <person name="Blanchard J."/>
            <person name="Woyke T."/>
        </authorList>
    </citation>
    <scope>NUCLEOTIDE SEQUENCE</scope>
    <source>
        <strain evidence="4">BAV1</strain>
    </source>
</reference>
<dbReference type="PANTHER" id="PTHR46394:SF1">
    <property type="entry name" value="PNPLA DOMAIN-CONTAINING PROTEIN"/>
    <property type="match status" value="1"/>
</dbReference>
<comment type="caution">
    <text evidence="2">Lacks conserved residue(s) required for the propagation of feature annotation.</text>
</comment>
<keyword evidence="1 2" id="KW-0443">Lipid metabolism</keyword>